<feature type="domain" description="Thiamine pyrophosphate enzyme central" evidence="4">
    <location>
        <begin position="193"/>
        <end position="324"/>
    </location>
</feature>
<evidence type="ECO:0000259" key="6">
    <source>
        <dbReference type="Pfam" id="PF02776"/>
    </source>
</evidence>
<evidence type="ECO:0000256" key="1">
    <source>
        <dbReference type="ARBA" id="ARBA00007812"/>
    </source>
</evidence>
<comment type="caution">
    <text evidence="7">The sequence shown here is derived from an EMBL/GenBank/DDBJ whole genome shotgun (WGS) entry which is preliminary data.</text>
</comment>
<evidence type="ECO:0000313" key="8">
    <source>
        <dbReference type="Proteomes" id="UP001204621"/>
    </source>
</evidence>
<sequence length="567" mass="61313">MTHPSRSGGQILVDALQVHGVEIAFGVPGESYLDVLDALHDSDIRFIVNRQEGGAAFMAEAYGKMTGKPGICFVTRGPGATNASIGVHTAFQDSTPMILFIGQVGTDFMDREAFQEIDYRRMYGQMAKWVAQIDRADRIPEYLARAFQVATSGRPGPVVLALPEDMLVAKAAVADTRRYQPVQASPSAAQVDTLRGMLAQSKKPILLLGGATWNAQACADVQRFAEANHLPVACAFRFQDLLDNEHPHYVGDVGIGINPKLAARVREADLVIAFGPRLGEMTTSGYALLEAPVPRQRLVHIHTDAEELGSVYQAELMINSGAPQAAAMLAAMAPVDASAWRHTVAAAKAELAEWQVQPPIFRDGNAPLDLWQLVQQLMSTLPHDTIITNGAGNYATWAHRFFRYGGMRTQLAPTSGAMGYAVPAGVAAKIIDPERTVVTFAGDGEFMMTGQELATAVQYRAGVLMIVFNNNMFGTIRMHQEREYPGRVSGTGLHNPDFAALARAYGGHGEVVEKTADFAGALERAVTFAREQKLPALIELRYDGNLITPNATLETIRKGAEAAKKAN</sequence>
<gene>
    <name evidence="7" type="ORF">NX778_15965</name>
</gene>
<evidence type="ECO:0000313" key="7">
    <source>
        <dbReference type="EMBL" id="MCS0659565.1"/>
    </source>
</evidence>
<dbReference type="CDD" id="cd00568">
    <property type="entry name" value="TPP_enzymes"/>
    <property type="match status" value="1"/>
</dbReference>
<dbReference type="NCBIfam" id="NF006052">
    <property type="entry name" value="PRK08199.1"/>
    <property type="match status" value="1"/>
</dbReference>
<evidence type="ECO:0000259" key="4">
    <source>
        <dbReference type="Pfam" id="PF00205"/>
    </source>
</evidence>
<comment type="similarity">
    <text evidence="1 3">Belongs to the TPP enzyme family.</text>
</comment>
<dbReference type="Gene3D" id="3.40.50.1220">
    <property type="entry name" value="TPP-binding domain"/>
    <property type="match status" value="1"/>
</dbReference>
<dbReference type="InterPro" id="IPR045229">
    <property type="entry name" value="TPP_enz"/>
</dbReference>
<dbReference type="PANTHER" id="PTHR18968:SF120">
    <property type="entry name" value="ACETOLACTATE SYNTHASE LARGE SUBUNIT"/>
    <property type="match status" value="1"/>
</dbReference>
<dbReference type="PANTHER" id="PTHR18968">
    <property type="entry name" value="THIAMINE PYROPHOSPHATE ENZYMES"/>
    <property type="match status" value="1"/>
</dbReference>
<keyword evidence="8" id="KW-1185">Reference proteome</keyword>
<evidence type="ECO:0000256" key="3">
    <source>
        <dbReference type="RuleBase" id="RU362132"/>
    </source>
</evidence>
<evidence type="ECO:0000256" key="2">
    <source>
        <dbReference type="ARBA" id="ARBA00023052"/>
    </source>
</evidence>
<dbReference type="Gene3D" id="3.40.50.970">
    <property type="match status" value="2"/>
</dbReference>
<dbReference type="Proteomes" id="UP001204621">
    <property type="component" value="Unassembled WGS sequence"/>
</dbReference>
<evidence type="ECO:0000259" key="5">
    <source>
        <dbReference type="Pfam" id="PF02775"/>
    </source>
</evidence>
<dbReference type="SUPFAM" id="SSF52467">
    <property type="entry name" value="DHS-like NAD/FAD-binding domain"/>
    <property type="match status" value="1"/>
</dbReference>
<dbReference type="InterPro" id="IPR029035">
    <property type="entry name" value="DHS-like_NAD/FAD-binding_dom"/>
</dbReference>
<dbReference type="InterPro" id="IPR029061">
    <property type="entry name" value="THDP-binding"/>
</dbReference>
<protein>
    <submittedName>
        <fullName evidence="7">Thiamine pyrophosphate-binding protein</fullName>
    </submittedName>
</protein>
<name>A0ABT2D012_9BURK</name>
<organism evidence="7 8">
    <name type="scientific">Massilia terrae</name>
    <dbReference type="NCBI Taxonomy" id="1811224"/>
    <lineage>
        <taxon>Bacteria</taxon>
        <taxon>Pseudomonadati</taxon>
        <taxon>Pseudomonadota</taxon>
        <taxon>Betaproteobacteria</taxon>
        <taxon>Burkholderiales</taxon>
        <taxon>Oxalobacteraceae</taxon>
        <taxon>Telluria group</taxon>
        <taxon>Massilia</taxon>
    </lineage>
</organism>
<keyword evidence="2 3" id="KW-0786">Thiamine pyrophosphate</keyword>
<feature type="domain" description="Thiamine pyrophosphate enzyme N-terminal TPP-binding" evidence="6">
    <location>
        <begin position="7"/>
        <end position="119"/>
    </location>
</feature>
<proteinExistence type="inferred from homology"/>
<feature type="domain" description="Thiamine pyrophosphate enzyme TPP-binding" evidence="5">
    <location>
        <begin position="390"/>
        <end position="539"/>
    </location>
</feature>
<dbReference type="Pfam" id="PF02776">
    <property type="entry name" value="TPP_enzyme_N"/>
    <property type="match status" value="1"/>
</dbReference>
<dbReference type="Pfam" id="PF00205">
    <property type="entry name" value="TPP_enzyme_M"/>
    <property type="match status" value="1"/>
</dbReference>
<accession>A0ABT2D012</accession>
<reference evidence="7 8" key="1">
    <citation type="submission" date="2022-08" db="EMBL/GenBank/DDBJ databases">
        <title>Reclassification of Massilia species as members of the genera Telluria, Duganella, Pseudoduganella, Mokoshia gen. nov. and Zemynaea gen. nov. using orthogonal and non-orthogonal genome-based approaches.</title>
        <authorList>
            <person name="Bowman J.P."/>
        </authorList>
    </citation>
    <scope>NUCLEOTIDE SEQUENCE [LARGE SCALE GENOMIC DNA]</scope>
    <source>
        <strain evidence="7 8">JCM 31606</strain>
    </source>
</reference>
<dbReference type="InterPro" id="IPR012001">
    <property type="entry name" value="Thiamin_PyroP_enz_TPP-bd_dom"/>
</dbReference>
<dbReference type="EMBL" id="JANUGU010000005">
    <property type="protein sequence ID" value="MCS0659565.1"/>
    <property type="molecule type" value="Genomic_DNA"/>
</dbReference>
<dbReference type="CDD" id="cd07035">
    <property type="entry name" value="TPP_PYR_POX_like"/>
    <property type="match status" value="1"/>
</dbReference>
<dbReference type="SUPFAM" id="SSF52518">
    <property type="entry name" value="Thiamin diphosphate-binding fold (THDP-binding)"/>
    <property type="match status" value="2"/>
</dbReference>
<dbReference type="Pfam" id="PF02775">
    <property type="entry name" value="TPP_enzyme_C"/>
    <property type="match status" value="1"/>
</dbReference>
<dbReference type="RefSeq" id="WP_258812754.1">
    <property type="nucleotide sequence ID" value="NZ_JANUGU010000005.1"/>
</dbReference>
<dbReference type="InterPro" id="IPR011766">
    <property type="entry name" value="TPP_enzyme_TPP-bd"/>
</dbReference>
<dbReference type="InterPro" id="IPR012000">
    <property type="entry name" value="Thiamin_PyroP_enz_cen_dom"/>
</dbReference>